<evidence type="ECO:0000313" key="10">
    <source>
        <dbReference type="EMBL" id="TKR86484.1"/>
    </source>
</evidence>
<dbReference type="InterPro" id="IPR007110">
    <property type="entry name" value="Ig-like_dom"/>
</dbReference>
<dbReference type="CDD" id="cd00096">
    <property type="entry name" value="Ig"/>
    <property type="match status" value="1"/>
</dbReference>
<accession>A0A4U5NTL6</accession>
<feature type="domain" description="Ig-like" evidence="9">
    <location>
        <begin position="219"/>
        <end position="266"/>
    </location>
</feature>
<evidence type="ECO:0000259" key="9">
    <source>
        <dbReference type="PROSITE" id="PS50835"/>
    </source>
</evidence>
<dbReference type="PANTHER" id="PTHR32178">
    <property type="entry name" value="FAM187"/>
    <property type="match status" value="1"/>
</dbReference>
<reference evidence="10 11" key="2">
    <citation type="journal article" date="2019" name="G3 (Bethesda)">
        <title>Hybrid Assembly of the Genome of the Entomopathogenic Nematode Steinernema carpocapsae Identifies the X-Chromosome.</title>
        <authorList>
            <person name="Serra L."/>
            <person name="Macchietto M."/>
            <person name="Macias-Munoz A."/>
            <person name="McGill C.J."/>
            <person name="Rodriguez I.M."/>
            <person name="Rodriguez B."/>
            <person name="Murad R."/>
            <person name="Mortazavi A."/>
        </authorList>
    </citation>
    <scope>NUCLEOTIDE SEQUENCE [LARGE SCALE GENOMIC DNA]</scope>
    <source>
        <strain evidence="10 11">ALL</strain>
    </source>
</reference>
<keyword evidence="3 8" id="KW-0812">Transmembrane</keyword>
<dbReference type="SUPFAM" id="SSF48726">
    <property type="entry name" value="Immunoglobulin"/>
    <property type="match status" value="1"/>
</dbReference>
<protein>
    <recommendedName>
        <fullName evidence="9">Ig-like domain-containing protein</fullName>
    </recommendedName>
</protein>
<evidence type="ECO:0000256" key="2">
    <source>
        <dbReference type="ARBA" id="ARBA00008727"/>
    </source>
</evidence>
<comment type="subcellular location">
    <subcellularLocation>
        <location evidence="1">Membrane</location>
        <topology evidence="1">Single-pass type I membrane protein</topology>
    </subcellularLocation>
</comment>
<comment type="caution">
    <text evidence="10">The sequence shown here is derived from an EMBL/GenBank/DDBJ whole genome shotgun (WGS) entry which is preliminary data.</text>
</comment>
<evidence type="ECO:0000313" key="11">
    <source>
        <dbReference type="Proteomes" id="UP000298663"/>
    </source>
</evidence>
<reference evidence="10 11" key="1">
    <citation type="journal article" date="2015" name="Genome Biol.">
        <title>Comparative genomics of Steinernema reveals deeply conserved gene regulatory networks.</title>
        <authorList>
            <person name="Dillman A.R."/>
            <person name="Macchietto M."/>
            <person name="Porter C.F."/>
            <person name="Rogers A."/>
            <person name="Williams B."/>
            <person name="Antoshechkin I."/>
            <person name="Lee M.M."/>
            <person name="Goodwin Z."/>
            <person name="Lu X."/>
            <person name="Lewis E.E."/>
            <person name="Goodrich-Blair H."/>
            <person name="Stock S.P."/>
            <person name="Adams B.J."/>
            <person name="Sternberg P.W."/>
            <person name="Mortazavi A."/>
        </authorList>
    </citation>
    <scope>NUCLEOTIDE SEQUENCE [LARGE SCALE GENOMIC DNA]</scope>
    <source>
        <strain evidence="10 11">ALL</strain>
    </source>
</reference>
<keyword evidence="11" id="KW-1185">Reference proteome</keyword>
<dbReference type="STRING" id="34508.A0A4U5NTL6"/>
<evidence type="ECO:0000256" key="1">
    <source>
        <dbReference type="ARBA" id="ARBA00004479"/>
    </source>
</evidence>
<evidence type="ECO:0000256" key="5">
    <source>
        <dbReference type="ARBA" id="ARBA00022989"/>
    </source>
</evidence>
<gene>
    <name evidence="10" type="ORF">L596_011070</name>
</gene>
<keyword evidence="5 8" id="KW-1133">Transmembrane helix</keyword>
<evidence type="ECO:0000256" key="6">
    <source>
        <dbReference type="ARBA" id="ARBA00023136"/>
    </source>
</evidence>
<keyword evidence="4" id="KW-0732">Signal</keyword>
<keyword evidence="6 8" id="KW-0472">Membrane</keyword>
<evidence type="ECO:0000256" key="8">
    <source>
        <dbReference type="SAM" id="Phobius"/>
    </source>
</evidence>
<dbReference type="PANTHER" id="PTHR32178:SF6">
    <property type="entry name" value="IG-LIKE DOMAIN-CONTAINING PROTEIN"/>
    <property type="match status" value="1"/>
</dbReference>
<dbReference type="GO" id="GO:0016020">
    <property type="term" value="C:membrane"/>
    <property type="evidence" value="ECO:0007669"/>
    <property type="project" value="UniProtKB-SubCell"/>
</dbReference>
<dbReference type="InterPro" id="IPR036179">
    <property type="entry name" value="Ig-like_dom_sf"/>
</dbReference>
<comment type="similarity">
    <text evidence="2">Belongs to the FAM187 family.</text>
</comment>
<dbReference type="EMBL" id="AZBU02000003">
    <property type="protein sequence ID" value="TKR86484.1"/>
    <property type="molecule type" value="Genomic_DNA"/>
</dbReference>
<dbReference type="PROSITE" id="PS50835">
    <property type="entry name" value="IG_LIKE"/>
    <property type="match status" value="1"/>
</dbReference>
<dbReference type="OrthoDB" id="5794427at2759"/>
<keyword evidence="7" id="KW-0325">Glycoprotein</keyword>
<feature type="transmembrane region" description="Helical" evidence="8">
    <location>
        <begin position="297"/>
        <end position="316"/>
    </location>
</feature>
<sequence length="347" mass="40666">MADAEIRFGGWYRCINPANKINDLANLYFVDVSTELKIFQKYVKNAIEADAHRNKFKTRTFTNYDLETFWKLTEETECDRCGGIGEMRREYTCYLKVINGTSEDRLKGSTVASWMLLFNEVPCASSLVPYKLRKIVHRDLRYHINEIIFPCQRKCLDYTPKTRKIQGLDDKGHVVNVDELAPGEFALDERLPPLPRKVVRRSISKKTKHPLRLDCGGGTVYWKKDGSNITTKAVYDSYRMKDVYIRARGELYIKRFSEQDEGHYFCYQTDGDYLLRTFRVKKIPDENTKSAAVTLRMLIKAFLGVVIFVAVFSLICDLKLKAQRFEFDHARRVFYRRNRRKLKVTHV</sequence>
<name>A0A4U5NTL6_STECR</name>
<dbReference type="InterPro" id="IPR013783">
    <property type="entry name" value="Ig-like_fold"/>
</dbReference>
<evidence type="ECO:0000256" key="7">
    <source>
        <dbReference type="ARBA" id="ARBA00023180"/>
    </source>
</evidence>
<dbReference type="AlphaFoldDB" id="A0A4U5NTL6"/>
<dbReference type="Gene3D" id="2.60.40.10">
    <property type="entry name" value="Immunoglobulins"/>
    <property type="match status" value="1"/>
</dbReference>
<dbReference type="Proteomes" id="UP000298663">
    <property type="component" value="Unassembled WGS sequence"/>
</dbReference>
<proteinExistence type="inferred from homology"/>
<dbReference type="InterPro" id="IPR039311">
    <property type="entry name" value="FAM187A/B"/>
</dbReference>
<evidence type="ECO:0000256" key="3">
    <source>
        <dbReference type="ARBA" id="ARBA00022692"/>
    </source>
</evidence>
<organism evidence="10 11">
    <name type="scientific">Steinernema carpocapsae</name>
    <name type="common">Entomopathogenic nematode</name>
    <dbReference type="NCBI Taxonomy" id="34508"/>
    <lineage>
        <taxon>Eukaryota</taxon>
        <taxon>Metazoa</taxon>
        <taxon>Ecdysozoa</taxon>
        <taxon>Nematoda</taxon>
        <taxon>Chromadorea</taxon>
        <taxon>Rhabditida</taxon>
        <taxon>Tylenchina</taxon>
        <taxon>Panagrolaimomorpha</taxon>
        <taxon>Strongyloidoidea</taxon>
        <taxon>Steinernematidae</taxon>
        <taxon>Steinernema</taxon>
    </lineage>
</organism>
<evidence type="ECO:0000256" key="4">
    <source>
        <dbReference type="ARBA" id="ARBA00022729"/>
    </source>
</evidence>